<dbReference type="RefSeq" id="WP_147292004.1">
    <property type="nucleotide sequence ID" value="NZ_AP022561.1"/>
</dbReference>
<feature type="transmembrane region" description="Helical" evidence="2">
    <location>
        <begin position="6"/>
        <end position="27"/>
    </location>
</feature>
<feature type="region of interest" description="Disordered" evidence="1">
    <location>
        <begin position="64"/>
        <end position="84"/>
    </location>
</feature>
<protein>
    <submittedName>
        <fullName evidence="3">Uncharacterized protein</fullName>
    </submittedName>
</protein>
<evidence type="ECO:0000256" key="2">
    <source>
        <dbReference type="SAM" id="Phobius"/>
    </source>
</evidence>
<evidence type="ECO:0000313" key="4">
    <source>
        <dbReference type="Proteomes" id="UP000467327"/>
    </source>
</evidence>
<name>A0AAD1MBN7_9MYCO</name>
<evidence type="ECO:0000256" key="1">
    <source>
        <dbReference type="SAM" id="MobiDB-lite"/>
    </source>
</evidence>
<proteinExistence type="predicted"/>
<evidence type="ECO:0000313" key="3">
    <source>
        <dbReference type="EMBL" id="BBX06931.1"/>
    </source>
</evidence>
<dbReference type="EMBL" id="AP022561">
    <property type="protein sequence ID" value="BBX06931.1"/>
    <property type="molecule type" value="Genomic_DNA"/>
</dbReference>
<reference evidence="3 4" key="1">
    <citation type="journal article" date="2019" name="Emerg. Microbes Infect.">
        <title>Comprehensive subspecies identification of 175 nontuberculous mycobacteria species based on 7547 genomic profiles.</title>
        <authorList>
            <person name="Matsumoto Y."/>
            <person name="Kinjo T."/>
            <person name="Motooka D."/>
            <person name="Nabeya D."/>
            <person name="Jung N."/>
            <person name="Uechi K."/>
            <person name="Horii T."/>
            <person name="Iida T."/>
            <person name="Fujita J."/>
            <person name="Nakamura S."/>
        </authorList>
    </citation>
    <scope>NUCLEOTIDE SEQUENCE [LARGE SCALE GENOMIC DNA]</scope>
    <source>
        <strain evidence="3 4">JCM 6376</strain>
    </source>
</reference>
<accession>A0AAD1MBN7</accession>
<keyword evidence="2" id="KW-0472">Membrane</keyword>
<dbReference type="AlphaFoldDB" id="A0AAD1MBN7"/>
<keyword evidence="2" id="KW-0812">Transmembrane</keyword>
<keyword evidence="2" id="KW-1133">Transmembrane helix</keyword>
<organism evidence="3 4">
    <name type="scientific">Mycolicibacterium aichiense</name>
    <dbReference type="NCBI Taxonomy" id="1799"/>
    <lineage>
        <taxon>Bacteria</taxon>
        <taxon>Bacillati</taxon>
        <taxon>Actinomycetota</taxon>
        <taxon>Actinomycetes</taxon>
        <taxon>Mycobacteriales</taxon>
        <taxon>Mycobacteriaceae</taxon>
        <taxon>Mycolicibacterium</taxon>
    </lineage>
</organism>
<dbReference type="KEGG" id="maic:MAIC_17340"/>
<keyword evidence="4" id="KW-1185">Reference proteome</keyword>
<dbReference type="Proteomes" id="UP000467327">
    <property type="component" value="Chromosome"/>
</dbReference>
<sequence>MPDWVAIAGISGTAFVAITSQAVNALMKRGDRKHESQLDFEKRVWEAKSAALVEIVTKCQRLKDAADVDPPGGPSPSDTRRDGRRRVQVLMEFGAIGRDLYGGAGASLLAYADQSVTKPVAALSKLLSHEHTKVISQAGYLEYLQEELESMIDSGGGSAKRFDELQEEIDDAEVRIGSESTLNVDEVEKLCSEILGAARRNLRGE</sequence>
<gene>
    <name evidence="3" type="ORF">MAIC_17340</name>
</gene>